<accession>D1QPM2</accession>
<sequence>MKEPNKRYYILSFLRKQTILTYLDFHLEALCFSLSMLLDSRSFQFEG</sequence>
<evidence type="ECO:0000313" key="2">
    <source>
        <dbReference type="Proteomes" id="UP000004079"/>
    </source>
</evidence>
<evidence type="ECO:0000313" key="1">
    <source>
        <dbReference type="EMBL" id="EFB32734.1"/>
    </source>
</evidence>
<reference evidence="1 2" key="1">
    <citation type="submission" date="2009-11" db="EMBL/GenBank/DDBJ databases">
        <authorList>
            <person name="Weinstock G."/>
            <person name="Sodergren E."/>
            <person name="Clifton S."/>
            <person name="Fulton L."/>
            <person name="Fulton B."/>
            <person name="Courtney L."/>
            <person name="Fronick C."/>
            <person name="Harrison M."/>
            <person name="Strong C."/>
            <person name="Farmer C."/>
            <person name="Delahaunty K."/>
            <person name="Markovic C."/>
            <person name="Hall O."/>
            <person name="Minx P."/>
            <person name="Tomlinson C."/>
            <person name="Mitreva M."/>
            <person name="Nelson J."/>
            <person name="Hou S."/>
            <person name="Wollam A."/>
            <person name="Pepin K.H."/>
            <person name="Johnson M."/>
            <person name="Bhonagiri V."/>
            <person name="Nash W.E."/>
            <person name="Warren W."/>
            <person name="Chinwalla A."/>
            <person name="Mardis E.R."/>
            <person name="Wilson R.K."/>
        </authorList>
    </citation>
    <scope>NUCLEOTIDE SEQUENCE [LARGE SCALE GENOMIC DNA]</scope>
    <source>
        <strain evidence="1 2">F0302</strain>
    </source>
</reference>
<gene>
    <name evidence="1" type="ORF">HMPREF0971_00913</name>
</gene>
<dbReference type="Proteomes" id="UP000004079">
    <property type="component" value="Unassembled WGS sequence"/>
</dbReference>
<proteinExistence type="predicted"/>
<name>D1QPM2_9BACT</name>
<dbReference type="AlphaFoldDB" id="D1QPM2"/>
<protein>
    <submittedName>
        <fullName evidence="1">Uncharacterized protein</fullName>
    </submittedName>
</protein>
<organism evidence="1 2">
    <name type="scientific">Segatella oris F0302</name>
    <dbReference type="NCBI Taxonomy" id="649760"/>
    <lineage>
        <taxon>Bacteria</taxon>
        <taxon>Pseudomonadati</taxon>
        <taxon>Bacteroidota</taxon>
        <taxon>Bacteroidia</taxon>
        <taxon>Bacteroidales</taxon>
        <taxon>Prevotellaceae</taxon>
        <taxon>Segatella</taxon>
    </lineage>
</organism>
<dbReference type="EMBL" id="ACUZ02000013">
    <property type="protein sequence ID" value="EFB32734.1"/>
    <property type="molecule type" value="Genomic_DNA"/>
</dbReference>
<dbReference type="HOGENOM" id="CLU_3171685_0_0_10"/>
<comment type="caution">
    <text evidence="1">The sequence shown here is derived from an EMBL/GenBank/DDBJ whole genome shotgun (WGS) entry which is preliminary data.</text>
</comment>